<dbReference type="Proteomes" id="UP000732399">
    <property type="component" value="Unassembled WGS sequence"/>
</dbReference>
<comment type="caution">
    <text evidence="2">The sequence shown here is derived from an EMBL/GenBank/DDBJ whole genome shotgun (WGS) entry which is preliminary data.</text>
</comment>
<reference evidence="2 3" key="1">
    <citation type="submission" date="2020-03" db="EMBL/GenBank/DDBJ databases">
        <authorList>
            <person name="Wang L."/>
            <person name="He N."/>
            <person name="Li Y."/>
            <person name="Fang Y."/>
            <person name="Zhang F."/>
        </authorList>
    </citation>
    <scope>NUCLEOTIDE SEQUENCE [LARGE SCALE GENOMIC DNA]</scope>
    <source>
        <strain evidence="2 3">36D10-4-7</strain>
    </source>
</reference>
<sequence>MSYRSAWRLRAALLVAGARIAWASDPASAQLTMGAEARVQAASNPLLLPGDDRDAILAEASVRPRYRTISATGDVLEVAGVLTGRTFSRLYRDYLLGSLRGSGTLRDSERLSASASVGYVRDLAGDAIAASVAAAIAPQSVRNLWQTAADLTWRPDARTTIRPAIAAERATFSDSVLLRDTGSARLEIALLRLLSAQTWVGVRPLATVSRTAGQPGLTRAAGFAVLDSQLSPTVHLRAEAGMEHVDAAPATALLARRPAATAVAGSIDLCQRRARTDLCALASLGSEVSALTGFQRRLAGGLTLSHRIDERWTLVAQADYQRIAAPRGAAAAIPVRDLDALAALLRFDRRTGPATTLSGELSYAQRGTGAGSTPRSLYAGVRFRWEPRVR</sequence>
<evidence type="ECO:0008006" key="4">
    <source>
        <dbReference type="Google" id="ProtNLM"/>
    </source>
</evidence>
<evidence type="ECO:0000313" key="3">
    <source>
        <dbReference type="Proteomes" id="UP000732399"/>
    </source>
</evidence>
<keyword evidence="1" id="KW-0732">Signal</keyword>
<accession>A0ABX1CIZ5</accession>
<organism evidence="2 3">
    <name type="scientific">Sphingomonas corticis</name>
    <dbReference type="NCBI Taxonomy" id="2722791"/>
    <lineage>
        <taxon>Bacteria</taxon>
        <taxon>Pseudomonadati</taxon>
        <taxon>Pseudomonadota</taxon>
        <taxon>Alphaproteobacteria</taxon>
        <taxon>Sphingomonadales</taxon>
        <taxon>Sphingomonadaceae</taxon>
        <taxon>Sphingomonas</taxon>
    </lineage>
</organism>
<proteinExistence type="predicted"/>
<evidence type="ECO:0000313" key="2">
    <source>
        <dbReference type="EMBL" id="NJR77967.1"/>
    </source>
</evidence>
<evidence type="ECO:0000256" key="1">
    <source>
        <dbReference type="SAM" id="SignalP"/>
    </source>
</evidence>
<name>A0ABX1CIZ5_9SPHN</name>
<feature type="signal peptide" evidence="1">
    <location>
        <begin position="1"/>
        <end position="23"/>
    </location>
</feature>
<feature type="chain" id="PRO_5045342555" description="TonB-dependent receptor" evidence="1">
    <location>
        <begin position="24"/>
        <end position="390"/>
    </location>
</feature>
<dbReference type="EMBL" id="JAAVJH010000002">
    <property type="protein sequence ID" value="NJR77967.1"/>
    <property type="molecule type" value="Genomic_DNA"/>
</dbReference>
<protein>
    <recommendedName>
        <fullName evidence="4">TonB-dependent receptor</fullName>
    </recommendedName>
</protein>
<gene>
    <name evidence="2" type="ORF">HBH26_04960</name>
</gene>
<keyword evidence="3" id="KW-1185">Reference proteome</keyword>
<dbReference type="RefSeq" id="WP_168133462.1">
    <property type="nucleotide sequence ID" value="NZ_JAAVJH010000002.1"/>
</dbReference>